<dbReference type="EMBL" id="BOLY01000004">
    <property type="protein sequence ID" value="GIZ44639.1"/>
    <property type="molecule type" value="Genomic_DNA"/>
</dbReference>
<accession>A0A9P3FJ28</accession>
<dbReference type="EC" id="3.1.1.-" evidence="3"/>
<dbReference type="OrthoDB" id="408631at2759"/>
<reference evidence="5 6" key="1">
    <citation type="submission" date="2021-01" db="EMBL/GenBank/DDBJ databases">
        <title>Cercospora kikuchii MAFF 305040 whole genome shotgun sequence.</title>
        <authorList>
            <person name="Kashiwa T."/>
            <person name="Suzuki T."/>
        </authorList>
    </citation>
    <scope>NUCLEOTIDE SEQUENCE [LARGE SCALE GENOMIC DNA]</scope>
    <source>
        <strain evidence="5 6">MAFF 305040</strain>
    </source>
</reference>
<feature type="chain" id="PRO_5040531722" description="Carboxylic ester hydrolase" evidence="3">
    <location>
        <begin position="19"/>
        <end position="602"/>
    </location>
</feature>
<comment type="caution">
    <text evidence="5">The sequence shown here is derived from an EMBL/GenBank/DDBJ whole genome shotgun (WGS) entry which is preliminary data.</text>
</comment>
<evidence type="ECO:0000256" key="3">
    <source>
        <dbReference type="RuleBase" id="RU361235"/>
    </source>
</evidence>
<dbReference type="Gene3D" id="3.40.50.1820">
    <property type="entry name" value="alpha/beta hydrolase"/>
    <property type="match status" value="1"/>
</dbReference>
<dbReference type="InterPro" id="IPR050309">
    <property type="entry name" value="Type-B_Carboxylest/Lipase"/>
</dbReference>
<feature type="domain" description="Carboxylesterase type B" evidence="4">
    <location>
        <begin position="34"/>
        <end position="549"/>
    </location>
</feature>
<dbReference type="PANTHER" id="PTHR11559">
    <property type="entry name" value="CARBOXYLESTERASE"/>
    <property type="match status" value="1"/>
</dbReference>
<keyword evidence="2 3" id="KW-0378">Hydrolase</keyword>
<keyword evidence="6" id="KW-1185">Reference proteome</keyword>
<feature type="signal peptide" evidence="3">
    <location>
        <begin position="1"/>
        <end position="18"/>
    </location>
</feature>
<proteinExistence type="inferred from homology"/>
<keyword evidence="3" id="KW-0732">Signal</keyword>
<dbReference type="GeneID" id="68293406"/>
<dbReference type="AlphaFoldDB" id="A0A9P3FJ28"/>
<dbReference type="RefSeq" id="XP_044659126.1">
    <property type="nucleotide sequence ID" value="XM_044803191.1"/>
</dbReference>
<evidence type="ECO:0000256" key="1">
    <source>
        <dbReference type="ARBA" id="ARBA00005964"/>
    </source>
</evidence>
<protein>
    <recommendedName>
        <fullName evidence="3">Carboxylic ester hydrolase</fullName>
        <ecNumber evidence="3">3.1.1.-</ecNumber>
    </recommendedName>
</protein>
<sequence>MFVNALLVQLALASCVFARQIRQQVIVDNVFGRGVAYQGRYLDNLEAFLGIRYAQTTGGSNRFKAPIPFQPESNTVNDAVDPGYPCLQNDNGTRISSDCLKLNIWRPQGTTADAKLPVMVWIYGGGFVAGDKDSSFAFPGGLINDSIANGQPIIHASMNYRLGIFGFAQSRYLKHTGNENIGLRDQRLALEWIHDNIAAFGGDPDRIAIHGQSSGAVAVAMQVLAYGGSKPTPFRAAICQSQGPEPGTTGNYTRNAQAAILAYTGCDRFEYESKEAIDCLRNIYGLDLRDAQNATACQDTCEETTSGAGSEGNASSAPKTPPCRVCLDGNLGDEWLPVVDGDFVPDAPSQLIAQGRMADVALILGWTAQDGVPFATGNNITAQEFIGHYLPALEPPTVGKVLELYPATDFQASYRPNGTLSLSVEDYRAAQIMRDVAFTCSAVNFAQGLSKIQSPDNHVYLYEFNQTILTPSLENHGRFGWGVIHGSDIAYVFDNLDMYLKPDSRLKKVNITEMDRSLAHRVSGSWASFATSLEPSIEDKRTLQGWMPAQFDGENLGTYVIGGSNSGSTGEGSPARESVLKERLLERCKFWNQDEMIVQMQY</sequence>
<dbReference type="InterPro" id="IPR002018">
    <property type="entry name" value="CarbesteraseB"/>
</dbReference>
<dbReference type="PROSITE" id="PS00122">
    <property type="entry name" value="CARBOXYLESTERASE_B_1"/>
    <property type="match status" value="1"/>
</dbReference>
<dbReference type="Proteomes" id="UP000825890">
    <property type="component" value="Unassembled WGS sequence"/>
</dbReference>
<comment type="similarity">
    <text evidence="1 3">Belongs to the type-B carboxylesterase/lipase family.</text>
</comment>
<organism evidence="5 6">
    <name type="scientific">Cercospora kikuchii</name>
    <dbReference type="NCBI Taxonomy" id="84275"/>
    <lineage>
        <taxon>Eukaryota</taxon>
        <taxon>Fungi</taxon>
        <taxon>Dikarya</taxon>
        <taxon>Ascomycota</taxon>
        <taxon>Pezizomycotina</taxon>
        <taxon>Dothideomycetes</taxon>
        <taxon>Dothideomycetidae</taxon>
        <taxon>Mycosphaerellales</taxon>
        <taxon>Mycosphaerellaceae</taxon>
        <taxon>Cercospora</taxon>
    </lineage>
</organism>
<dbReference type="Pfam" id="PF00135">
    <property type="entry name" value="COesterase"/>
    <property type="match status" value="1"/>
</dbReference>
<gene>
    <name evidence="5" type="ORF">CKM354_000783100</name>
</gene>
<dbReference type="SUPFAM" id="SSF53474">
    <property type="entry name" value="alpha/beta-Hydrolases"/>
    <property type="match status" value="1"/>
</dbReference>
<dbReference type="InterPro" id="IPR029058">
    <property type="entry name" value="AB_hydrolase_fold"/>
</dbReference>
<evidence type="ECO:0000313" key="5">
    <source>
        <dbReference type="EMBL" id="GIZ44639.1"/>
    </source>
</evidence>
<evidence type="ECO:0000256" key="2">
    <source>
        <dbReference type="ARBA" id="ARBA00022801"/>
    </source>
</evidence>
<dbReference type="InterPro" id="IPR019826">
    <property type="entry name" value="Carboxylesterase_B_AS"/>
</dbReference>
<dbReference type="GO" id="GO:0016787">
    <property type="term" value="F:hydrolase activity"/>
    <property type="evidence" value="ECO:0007669"/>
    <property type="project" value="UniProtKB-KW"/>
</dbReference>
<evidence type="ECO:0000313" key="6">
    <source>
        <dbReference type="Proteomes" id="UP000825890"/>
    </source>
</evidence>
<evidence type="ECO:0000259" key="4">
    <source>
        <dbReference type="Pfam" id="PF00135"/>
    </source>
</evidence>
<name>A0A9P3FJ28_9PEZI</name>